<dbReference type="Gene3D" id="3.10.450.50">
    <property type="match status" value="1"/>
</dbReference>
<dbReference type="AlphaFoldDB" id="A0A840L9Y5"/>
<dbReference type="SUPFAM" id="SSF54427">
    <property type="entry name" value="NTF2-like"/>
    <property type="match status" value="1"/>
</dbReference>
<organism evidence="2 3">
    <name type="scientific">Roseateles oligotrophus</name>
    <dbReference type="NCBI Taxonomy" id="1769250"/>
    <lineage>
        <taxon>Bacteria</taxon>
        <taxon>Pseudomonadati</taxon>
        <taxon>Pseudomonadota</taxon>
        <taxon>Betaproteobacteria</taxon>
        <taxon>Burkholderiales</taxon>
        <taxon>Sphaerotilaceae</taxon>
        <taxon>Roseateles</taxon>
    </lineage>
</organism>
<dbReference type="EMBL" id="JACHLP010000006">
    <property type="protein sequence ID" value="MBB4844561.1"/>
    <property type="molecule type" value="Genomic_DNA"/>
</dbReference>
<reference evidence="2 3" key="1">
    <citation type="submission" date="2020-08" db="EMBL/GenBank/DDBJ databases">
        <title>Functional genomics of gut bacteria from endangered species of beetles.</title>
        <authorList>
            <person name="Carlos-Shanley C."/>
        </authorList>
    </citation>
    <scope>NUCLEOTIDE SEQUENCE [LARGE SCALE GENOMIC DNA]</scope>
    <source>
        <strain evidence="2 3">S00239</strain>
    </source>
</reference>
<comment type="caution">
    <text evidence="2">The sequence shown here is derived from an EMBL/GenBank/DDBJ whole genome shotgun (WGS) entry which is preliminary data.</text>
</comment>
<dbReference type="InterPro" id="IPR027843">
    <property type="entry name" value="DUF4440"/>
</dbReference>
<sequence length="144" mass="15999">MTQADTELTHLLPQLQALECELHLDKTAADLPRLQALLHPDFREIGYSGRSYQREEMLALLIAAGAAPAPSLHQVQARNFQAQLLVPGLVLLNYESAHCDAQGRLHRHSRRSSLWRLGTQGWQMQFHQGTPCADWAAANGSPAE</sequence>
<feature type="domain" description="DUF4440" evidence="1">
    <location>
        <begin position="16"/>
        <end position="124"/>
    </location>
</feature>
<dbReference type="RefSeq" id="WP_184301131.1">
    <property type="nucleotide sequence ID" value="NZ_JACHLP010000006.1"/>
</dbReference>
<dbReference type="Pfam" id="PF14534">
    <property type="entry name" value="DUF4440"/>
    <property type="match status" value="1"/>
</dbReference>
<accession>A0A840L9Y5</accession>
<evidence type="ECO:0000313" key="2">
    <source>
        <dbReference type="EMBL" id="MBB4844561.1"/>
    </source>
</evidence>
<name>A0A840L9Y5_9BURK</name>
<proteinExistence type="predicted"/>
<dbReference type="Proteomes" id="UP000562027">
    <property type="component" value="Unassembled WGS sequence"/>
</dbReference>
<keyword evidence="3" id="KW-1185">Reference proteome</keyword>
<evidence type="ECO:0000313" key="3">
    <source>
        <dbReference type="Proteomes" id="UP000562027"/>
    </source>
</evidence>
<gene>
    <name evidence="2" type="ORF">HNP55_003105</name>
</gene>
<evidence type="ECO:0000259" key="1">
    <source>
        <dbReference type="Pfam" id="PF14534"/>
    </source>
</evidence>
<protein>
    <recommendedName>
        <fullName evidence="1">DUF4440 domain-containing protein</fullName>
    </recommendedName>
</protein>
<dbReference type="InterPro" id="IPR032710">
    <property type="entry name" value="NTF2-like_dom_sf"/>
</dbReference>